<dbReference type="InterPro" id="IPR017853">
    <property type="entry name" value="GH"/>
</dbReference>
<keyword evidence="6" id="KW-1185">Reference proteome</keyword>
<dbReference type="OrthoDB" id="1334205at2759"/>
<dbReference type="InterPro" id="IPR000322">
    <property type="entry name" value="Glyco_hydro_31_TIM"/>
</dbReference>
<evidence type="ECO:0000313" key="6">
    <source>
        <dbReference type="Proteomes" id="UP000007014"/>
    </source>
</evidence>
<dbReference type="GO" id="GO:0006491">
    <property type="term" value="P:N-glycan processing"/>
    <property type="evidence" value="ECO:0007669"/>
    <property type="project" value="TreeGrafter"/>
</dbReference>
<dbReference type="OMA" id="SRYYEYT"/>
<evidence type="ECO:0000256" key="1">
    <source>
        <dbReference type="ARBA" id="ARBA00007806"/>
    </source>
</evidence>
<dbReference type="Gramene" id="CMM202CT">
    <property type="protein sequence ID" value="CMM202CT"/>
    <property type="gene ID" value="CMM202C"/>
</dbReference>
<evidence type="ECO:0000256" key="3">
    <source>
        <dbReference type="SAM" id="MobiDB-lite"/>
    </source>
</evidence>
<dbReference type="RefSeq" id="XP_005537088.1">
    <property type="nucleotide sequence ID" value="XM_005537031.1"/>
</dbReference>
<protein>
    <submittedName>
        <fullName evidence="5">Probable glycosyl hydrolase, family 31</fullName>
    </submittedName>
</protein>
<dbReference type="Gene3D" id="3.20.20.80">
    <property type="entry name" value="Glycosidases"/>
    <property type="match status" value="1"/>
</dbReference>
<dbReference type="STRING" id="280699.M1VDW3"/>
<name>M1VDW3_CYAM1</name>
<dbReference type="EMBL" id="AP006495">
    <property type="protein sequence ID" value="BAM81052.1"/>
    <property type="molecule type" value="Genomic_DNA"/>
</dbReference>
<reference evidence="5 6" key="2">
    <citation type="journal article" date="2007" name="BMC Biol.">
        <title>A 100%-complete sequence reveals unusually simple genomic features in the hot-spring red alga Cyanidioschyzon merolae.</title>
        <authorList>
            <person name="Nozaki H."/>
            <person name="Takano H."/>
            <person name="Misumi O."/>
            <person name="Terasawa K."/>
            <person name="Matsuzaki M."/>
            <person name="Maruyama S."/>
            <person name="Nishida K."/>
            <person name="Yagisawa F."/>
            <person name="Yoshida Y."/>
            <person name="Fujiwara T."/>
            <person name="Takio S."/>
            <person name="Tamura K."/>
            <person name="Chung S.J."/>
            <person name="Nakamura S."/>
            <person name="Kuroiwa H."/>
            <person name="Tanaka K."/>
            <person name="Sato N."/>
            <person name="Kuroiwa T."/>
        </authorList>
    </citation>
    <scope>NUCLEOTIDE SEQUENCE [LARGE SCALE GENOMIC DNA]</scope>
    <source>
        <strain evidence="5 6">10D</strain>
    </source>
</reference>
<gene>
    <name evidence="5" type="ORF">CYME_CMM202C</name>
</gene>
<dbReference type="GeneID" id="16994969"/>
<reference evidence="5 6" key="1">
    <citation type="journal article" date="2004" name="Nature">
        <title>Genome sequence of the ultrasmall unicellular red alga Cyanidioschyzon merolae 10D.</title>
        <authorList>
            <person name="Matsuzaki M."/>
            <person name="Misumi O."/>
            <person name="Shin-i T."/>
            <person name="Maruyama S."/>
            <person name="Takahara M."/>
            <person name="Miyagishima S."/>
            <person name="Mori T."/>
            <person name="Nishida K."/>
            <person name="Yagisawa F."/>
            <person name="Nishida K."/>
            <person name="Yoshida Y."/>
            <person name="Nishimura Y."/>
            <person name="Nakao S."/>
            <person name="Kobayashi T."/>
            <person name="Momoyama Y."/>
            <person name="Higashiyama T."/>
            <person name="Minoda A."/>
            <person name="Sano M."/>
            <person name="Nomoto H."/>
            <person name="Oishi K."/>
            <person name="Hayashi H."/>
            <person name="Ohta F."/>
            <person name="Nishizaka S."/>
            <person name="Haga S."/>
            <person name="Miura S."/>
            <person name="Morishita T."/>
            <person name="Kabeya Y."/>
            <person name="Terasawa K."/>
            <person name="Suzuki Y."/>
            <person name="Ishii Y."/>
            <person name="Asakawa S."/>
            <person name="Takano H."/>
            <person name="Ohta N."/>
            <person name="Kuroiwa H."/>
            <person name="Tanaka K."/>
            <person name="Shimizu N."/>
            <person name="Sugano S."/>
            <person name="Sato N."/>
            <person name="Nozaki H."/>
            <person name="Ogasawara N."/>
            <person name="Kohara Y."/>
            <person name="Kuroiwa T."/>
        </authorList>
    </citation>
    <scope>NUCLEOTIDE SEQUENCE [LARGE SCALE GENOMIC DNA]</scope>
    <source>
        <strain evidence="5 6">10D</strain>
    </source>
</reference>
<accession>M1VDW3</accession>
<dbReference type="GO" id="GO:0090599">
    <property type="term" value="F:alpha-glucosidase activity"/>
    <property type="evidence" value="ECO:0007669"/>
    <property type="project" value="TreeGrafter"/>
</dbReference>
<dbReference type="KEGG" id="cme:CYME_CMM202C"/>
<dbReference type="CDD" id="cd06595">
    <property type="entry name" value="GH31_u1"/>
    <property type="match status" value="1"/>
</dbReference>
<dbReference type="eggNOG" id="KOG1066">
    <property type="taxonomic scope" value="Eukaryota"/>
</dbReference>
<feature type="region of interest" description="Disordered" evidence="3">
    <location>
        <begin position="119"/>
        <end position="143"/>
    </location>
</feature>
<dbReference type="PANTHER" id="PTHR22762:SF89">
    <property type="entry name" value="ALPHA-XYLOSIDASE"/>
    <property type="match status" value="1"/>
</dbReference>
<comment type="similarity">
    <text evidence="1 2">Belongs to the glycosyl hydrolase 31 family.</text>
</comment>
<evidence type="ECO:0000259" key="4">
    <source>
        <dbReference type="Pfam" id="PF01055"/>
    </source>
</evidence>
<dbReference type="PANTHER" id="PTHR22762">
    <property type="entry name" value="ALPHA-GLUCOSIDASE"/>
    <property type="match status" value="1"/>
</dbReference>
<sequence length="901" mass="101958">MEGNCRITVLNERLLRVEYNERGRFLDSPSFAFISRATRSEPRIYTIGRSGALGTAPDITESALGSERHAKDDLIVLAESHQLRLCLDTRSGNLLAMTQQCRKTVLEYVDSGVADAAETAAASKNDPPRMKYRTVRDPQNQGGTIQTLDECDGWYHIRKLVDIRQNGIGEGFFSADGLAIINDSNSLVFTGKNWSDPLDEQGFVTRAAFFGGSHDHLDLVLFEHSPKGPEQSFPEILRKYLFPYIGAPPKPPLEVFGVWFCRYWPYRQQDIMDLVLRFENRSEPESAPHRGQANASQPCRLPAVDLSIFVIDMDWHQPDQWTGFSWNRALFPDPEALMAWLHSRPCPVRVALNLHPADGIAPNEDMFLQARALAYPEHNETEHIPFHIMDCRFRQAYFSVVLNALENQIAANEMRMIKHGVDFWWVDWQQGVSKRDGFDPMPLLNHYHYLWAANGSRNGRLLPVILSRWPGLGGHRYPVGFSGDTLATWDSLAMQPAFTAMAANVGFYYWSHDIGGHYGGYEDPELYVRWLQWGCFSPILRLHCSKNPFMSRTPWAFGSFEIEAIARKILSLRASLALFFASIPAHIPICAPMYHFSWSEAPERRSWTPPAFDSWTNQYYLGGNTVIVAPFLSPREASTQLSSVSVCLPPHRQWIAWDEGIATMHPCTDLDGIALDDSAVWNTALPTDTCFRRFGELSSLNVFLGEGAIVLRLIRTNNEAILKVTIVTGRQNTLEVPHLALRIEIGGVHGDVVSVERLQAECPSSWYRPRPIRRLRMVLRKPNHTTMLHDFTAEDLWGRPSAALSLTWAAASRASSHAQATARSVVKLFLHHFRLRSDQKEHLFQRYLESTFKAGDAADFERYLDEFAMVLSAAQREALLAAHLHGWMAFAAPFVGEVFTS</sequence>
<dbReference type="Pfam" id="PF01055">
    <property type="entry name" value="Glyco_hydro_31_2nd"/>
    <property type="match status" value="1"/>
</dbReference>
<organism evidence="5 6">
    <name type="scientific">Cyanidioschyzon merolae (strain NIES-3377 / 10D)</name>
    <name type="common">Unicellular red alga</name>
    <dbReference type="NCBI Taxonomy" id="280699"/>
    <lineage>
        <taxon>Eukaryota</taxon>
        <taxon>Rhodophyta</taxon>
        <taxon>Bangiophyceae</taxon>
        <taxon>Cyanidiales</taxon>
        <taxon>Cyanidiaceae</taxon>
        <taxon>Cyanidioschyzon</taxon>
    </lineage>
</organism>
<keyword evidence="2 5" id="KW-0378">Hydrolase</keyword>
<dbReference type="AlphaFoldDB" id="M1VDW3"/>
<dbReference type="GO" id="GO:0005975">
    <property type="term" value="P:carbohydrate metabolic process"/>
    <property type="evidence" value="ECO:0007669"/>
    <property type="project" value="InterPro"/>
</dbReference>
<dbReference type="HOGENOM" id="CLU_005043_1_0_1"/>
<keyword evidence="2" id="KW-0326">Glycosidase</keyword>
<proteinExistence type="inferred from homology"/>
<evidence type="ECO:0000256" key="2">
    <source>
        <dbReference type="RuleBase" id="RU361185"/>
    </source>
</evidence>
<evidence type="ECO:0000313" key="5">
    <source>
        <dbReference type="EMBL" id="BAM81052.1"/>
    </source>
</evidence>
<dbReference type="Proteomes" id="UP000007014">
    <property type="component" value="Chromosome 13"/>
</dbReference>
<dbReference type="SUPFAM" id="SSF51445">
    <property type="entry name" value="(Trans)glycosidases"/>
    <property type="match status" value="1"/>
</dbReference>
<feature type="domain" description="Glycoside hydrolase family 31 TIM barrel" evidence="4">
    <location>
        <begin position="304"/>
        <end position="576"/>
    </location>
</feature>